<organism evidence="1">
    <name type="scientific">marine sediment metagenome</name>
    <dbReference type="NCBI Taxonomy" id="412755"/>
    <lineage>
        <taxon>unclassified sequences</taxon>
        <taxon>metagenomes</taxon>
        <taxon>ecological metagenomes</taxon>
    </lineage>
</organism>
<gene>
    <name evidence="1" type="ORF">LCGC14_0950310</name>
</gene>
<evidence type="ECO:0000313" key="1">
    <source>
        <dbReference type="EMBL" id="KKN18982.1"/>
    </source>
</evidence>
<dbReference type="EMBL" id="LAZR01003377">
    <property type="protein sequence ID" value="KKN18982.1"/>
    <property type="molecule type" value="Genomic_DNA"/>
</dbReference>
<protein>
    <submittedName>
        <fullName evidence="1">Uncharacterized protein</fullName>
    </submittedName>
</protein>
<dbReference type="AlphaFoldDB" id="A0A0F9P3N4"/>
<proteinExistence type="predicted"/>
<name>A0A0F9P3N4_9ZZZZ</name>
<reference evidence="1" key="1">
    <citation type="journal article" date="2015" name="Nature">
        <title>Complex archaea that bridge the gap between prokaryotes and eukaryotes.</title>
        <authorList>
            <person name="Spang A."/>
            <person name="Saw J.H."/>
            <person name="Jorgensen S.L."/>
            <person name="Zaremba-Niedzwiedzka K."/>
            <person name="Martijn J."/>
            <person name="Lind A.E."/>
            <person name="van Eijk R."/>
            <person name="Schleper C."/>
            <person name="Guy L."/>
            <person name="Ettema T.J."/>
        </authorList>
    </citation>
    <scope>NUCLEOTIDE SEQUENCE</scope>
</reference>
<comment type="caution">
    <text evidence="1">The sequence shown here is derived from an EMBL/GenBank/DDBJ whole genome shotgun (WGS) entry which is preliminary data.</text>
</comment>
<sequence length="94" mass="10600">MTKAKTEIKIDGLSDDYILHQAMCFGAEASKISAVEPPEEVIKYFSNPKNQAKTTNPIDLESIDGCVQYDGRQEIHIILNKIPKNIKRLRVIIT</sequence>
<accession>A0A0F9P3N4</accession>